<dbReference type="Gene3D" id="3.90.550.50">
    <property type="match status" value="1"/>
</dbReference>
<dbReference type="InterPro" id="IPR003378">
    <property type="entry name" value="Fringe-like_glycosylTrfase"/>
</dbReference>
<keyword evidence="3" id="KW-0808">Transferase</keyword>
<evidence type="ECO:0000256" key="5">
    <source>
        <dbReference type="ARBA" id="ARBA00022968"/>
    </source>
</evidence>
<evidence type="ECO:0000256" key="3">
    <source>
        <dbReference type="ARBA" id="ARBA00022679"/>
    </source>
</evidence>
<evidence type="ECO:0000256" key="2">
    <source>
        <dbReference type="ARBA" id="ARBA00022676"/>
    </source>
</evidence>
<evidence type="ECO:0000256" key="6">
    <source>
        <dbReference type="ARBA" id="ARBA00022989"/>
    </source>
</evidence>
<name>A0AAE0ELU0_9CHLO</name>
<organism evidence="9 10">
    <name type="scientific">Cymbomonas tetramitiformis</name>
    <dbReference type="NCBI Taxonomy" id="36881"/>
    <lineage>
        <taxon>Eukaryota</taxon>
        <taxon>Viridiplantae</taxon>
        <taxon>Chlorophyta</taxon>
        <taxon>Pyramimonadophyceae</taxon>
        <taxon>Pyramimonadales</taxon>
        <taxon>Pyramimonadaceae</taxon>
        <taxon>Cymbomonas</taxon>
    </lineage>
</organism>
<evidence type="ECO:0000256" key="7">
    <source>
        <dbReference type="ARBA" id="ARBA00023136"/>
    </source>
</evidence>
<dbReference type="Proteomes" id="UP001190700">
    <property type="component" value="Unassembled WGS sequence"/>
</dbReference>
<keyword evidence="6" id="KW-1133">Transmembrane helix</keyword>
<proteinExistence type="predicted"/>
<gene>
    <name evidence="9" type="ORF">CYMTET_56576</name>
</gene>
<evidence type="ECO:0000256" key="1">
    <source>
        <dbReference type="ARBA" id="ARBA00004606"/>
    </source>
</evidence>
<evidence type="ECO:0000313" key="9">
    <source>
        <dbReference type="EMBL" id="KAK3233106.1"/>
    </source>
</evidence>
<dbReference type="GO" id="GO:0016020">
    <property type="term" value="C:membrane"/>
    <property type="evidence" value="ECO:0007669"/>
    <property type="project" value="UniProtKB-SubCell"/>
</dbReference>
<reference evidence="9 10" key="1">
    <citation type="journal article" date="2015" name="Genome Biol. Evol.">
        <title>Comparative Genomics of a Bacterivorous Green Alga Reveals Evolutionary Causalities and Consequences of Phago-Mixotrophic Mode of Nutrition.</title>
        <authorList>
            <person name="Burns J.A."/>
            <person name="Paasch A."/>
            <person name="Narechania A."/>
            <person name="Kim E."/>
        </authorList>
    </citation>
    <scope>NUCLEOTIDE SEQUENCE [LARGE SCALE GENOMIC DNA]</scope>
    <source>
        <strain evidence="9 10">PLY_AMNH</strain>
    </source>
</reference>
<dbReference type="Pfam" id="PF02434">
    <property type="entry name" value="Fringe"/>
    <property type="match status" value="1"/>
</dbReference>
<evidence type="ECO:0000256" key="4">
    <source>
        <dbReference type="ARBA" id="ARBA00022692"/>
    </source>
</evidence>
<protein>
    <recommendedName>
        <fullName evidence="8">Fringe-like glycosyltransferase domain-containing protein</fullName>
    </recommendedName>
</protein>
<keyword evidence="5" id="KW-0735">Signal-anchor</keyword>
<keyword evidence="2" id="KW-0328">Glycosyltransferase</keyword>
<comment type="subcellular location">
    <subcellularLocation>
        <location evidence="1">Membrane</location>
        <topology evidence="1">Single-pass type II membrane protein</topology>
    </subcellularLocation>
</comment>
<sequence length="700" mass="79063">MIFRNSHKGLNLFSGRFTLAHDWLTRCSDCTEGILFTDFRDVFFQADPFLNVVPRKLILFAESPLRSTTHWTVQHPVSTCFNASFRKPILSIGTVMGNRQGISKFLTVYGETQSKMLKRPRCHTLLAHFPNGADQAVLNYIYYSSLLPEDTKVVAHREGPVHNVGVQGSWIYDDHVASWKARGKNQEAANREEFYTSGNKQQWISPAYALIDEDGRFTQADGSISALVHQWDRLGPGFIERVLTYLPFMQADVTTSTPEPGQTQGLMPPRNRTDAVPIGQQGNESWFCPQQAFDTKRWLAKRKHVPFNFDGCPGSTVPETLNVPPTWFCDKLPQDVSPWQAPTRYTSKDMAVGVYTGESIVYSRGLAIQDTWLSQGVAAVLYSPTTLPDVPTVGFEHLGELPDYENPTAAHTVQLYGLADLYHRHPDKAWYYIVGCDTYLNVDFALSMLDTFDAKDDWWLSKVSYPYENFTVPVNRSAFPRYDGNGFTWSSGAYAWFLSNPVAKAYAEALDTFTSQMPTVAHSCYCPDKVTGMLLSLLGHKITNIPDPWNAGYDHCAVDGKQTQAPSLDVKRSHYHYLTPVKMMAVHQRALHEKLDRMIVAGMHQELERWKVVFSEMHVKVVRRKLRQLEDLCGGPQAVLSLTTLEGSMRERIEAHMTFLRLAQSIIGSLVHHTKKIGSFRPYDIALNLDIIVCGNSTVK</sequence>
<dbReference type="EMBL" id="LGRX02035802">
    <property type="protein sequence ID" value="KAK3233106.1"/>
    <property type="molecule type" value="Genomic_DNA"/>
</dbReference>
<keyword evidence="4" id="KW-0812">Transmembrane</keyword>
<feature type="domain" description="Fringe-like glycosyltransferase" evidence="8">
    <location>
        <begin position="345"/>
        <end position="544"/>
    </location>
</feature>
<evidence type="ECO:0000259" key="8">
    <source>
        <dbReference type="Pfam" id="PF02434"/>
    </source>
</evidence>
<evidence type="ECO:0000313" key="10">
    <source>
        <dbReference type="Proteomes" id="UP001190700"/>
    </source>
</evidence>
<dbReference type="AlphaFoldDB" id="A0AAE0ELU0"/>
<keyword evidence="10" id="KW-1185">Reference proteome</keyword>
<comment type="caution">
    <text evidence="9">The sequence shown here is derived from an EMBL/GenBank/DDBJ whole genome shotgun (WGS) entry which is preliminary data.</text>
</comment>
<keyword evidence="7" id="KW-0472">Membrane</keyword>
<accession>A0AAE0ELU0</accession>
<dbReference type="GO" id="GO:0016757">
    <property type="term" value="F:glycosyltransferase activity"/>
    <property type="evidence" value="ECO:0007669"/>
    <property type="project" value="UniProtKB-KW"/>
</dbReference>